<dbReference type="EMBL" id="LDPH01000020">
    <property type="protein sequence ID" value="KLV24494.1"/>
    <property type="molecule type" value="Genomic_DNA"/>
</dbReference>
<dbReference type="GO" id="GO:0005975">
    <property type="term" value="P:carbohydrate metabolic process"/>
    <property type="evidence" value="ECO:0007669"/>
    <property type="project" value="InterPro"/>
</dbReference>
<dbReference type="InterPro" id="IPR051398">
    <property type="entry name" value="Polysacch_Deacetylase"/>
</dbReference>
<evidence type="ECO:0000313" key="3">
    <source>
        <dbReference type="EMBL" id="KLV24494.1"/>
    </source>
</evidence>
<dbReference type="PANTHER" id="PTHR34216">
    <property type="match status" value="1"/>
</dbReference>
<dbReference type="GO" id="GO:0016810">
    <property type="term" value="F:hydrolase activity, acting on carbon-nitrogen (but not peptide) bonds"/>
    <property type="evidence" value="ECO:0007669"/>
    <property type="project" value="InterPro"/>
</dbReference>
<keyword evidence="4" id="KW-1185">Reference proteome</keyword>
<sequence length="250" mass="29224">MAFSVLMYHEIRKEEDFQAAELHPIDVKQAYKDFLPSPLFITLEKFEQQMEYLFNNGFHTLSLEEVKAYYEGGNSLPEKSILLTFDDCFQSIKEYAYPILKKYQFHATAFVVTGWLHDNKRIFAKDKSVCLSTSDLEEMKDVFEYANHTHQMHIRTSESESLLMTSSKETFAKDLDECNEHILINHKNVFAYPFGLFNESNILTLKEKEFKLAFTCENGHNDMQSNPLLLKRNAIPYLIDLEAFKKIVTI</sequence>
<feature type="domain" description="NodB homology" evidence="2">
    <location>
        <begin position="79"/>
        <end position="250"/>
    </location>
</feature>
<dbReference type="InterPro" id="IPR002509">
    <property type="entry name" value="NODB_dom"/>
</dbReference>
<dbReference type="PROSITE" id="PS51677">
    <property type="entry name" value="NODB"/>
    <property type="match status" value="1"/>
</dbReference>
<evidence type="ECO:0000256" key="1">
    <source>
        <dbReference type="ARBA" id="ARBA00022729"/>
    </source>
</evidence>
<dbReference type="Gene3D" id="3.20.20.370">
    <property type="entry name" value="Glycoside hydrolase/deacetylase"/>
    <property type="match status" value="1"/>
</dbReference>
<dbReference type="PATRIC" id="fig|1397.4.peg.2210"/>
<organism evidence="3 4">
    <name type="scientific">Niallia circulans</name>
    <name type="common">Bacillus circulans</name>
    <dbReference type="NCBI Taxonomy" id="1397"/>
    <lineage>
        <taxon>Bacteria</taxon>
        <taxon>Bacillati</taxon>
        <taxon>Bacillota</taxon>
        <taxon>Bacilli</taxon>
        <taxon>Bacillales</taxon>
        <taxon>Bacillaceae</taxon>
        <taxon>Niallia</taxon>
    </lineage>
</organism>
<dbReference type="AlphaFoldDB" id="A0A0J1IEW8"/>
<dbReference type="OrthoDB" id="9778320at2"/>
<proteinExistence type="predicted"/>
<protein>
    <submittedName>
        <fullName evidence="3">Chitin deacetylase</fullName>
    </submittedName>
</protein>
<evidence type="ECO:0000259" key="2">
    <source>
        <dbReference type="PROSITE" id="PS51677"/>
    </source>
</evidence>
<dbReference type="Proteomes" id="UP000036045">
    <property type="component" value="Unassembled WGS sequence"/>
</dbReference>
<gene>
    <name evidence="3" type="ORF">ABW02_17555</name>
</gene>
<dbReference type="SUPFAM" id="SSF88713">
    <property type="entry name" value="Glycoside hydrolase/deacetylase"/>
    <property type="match status" value="1"/>
</dbReference>
<name>A0A0J1IEW8_NIACI</name>
<keyword evidence="1" id="KW-0732">Signal</keyword>
<dbReference type="PANTHER" id="PTHR34216:SF13">
    <property type="entry name" value="XYLANASE_CHITIN DEACETYLASE"/>
    <property type="match status" value="1"/>
</dbReference>
<accession>A0A0J1IEW8</accession>
<dbReference type="Pfam" id="PF01522">
    <property type="entry name" value="Polysacc_deac_1"/>
    <property type="match status" value="1"/>
</dbReference>
<dbReference type="InterPro" id="IPR011330">
    <property type="entry name" value="Glyco_hydro/deAcase_b/a-brl"/>
</dbReference>
<comment type="caution">
    <text evidence="3">The sequence shown here is derived from an EMBL/GenBank/DDBJ whole genome shotgun (WGS) entry which is preliminary data.</text>
</comment>
<evidence type="ECO:0000313" key="4">
    <source>
        <dbReference type="Proteomes" id="UP000036045"/>
    </source>
</evidence>
<reference evidence="3 4" key="1">
    <citation type="submission" date="2015-05" db="EMBL/GenBank/DDBJ databases">
        <title>Whole genome sequence and identification of bacterial endophytes from Costus igneus.</title>
        <authorList>
            <person name="Lee Y.P."/>
            <person name="Gan H.M."/>
            <person name="Eng W."/>
            <person name="Wheatley M.S."/>
            <person name="Caraballo A."/>
            <person name="Polter S."/>
            <person name="Savka M.A."/>
            <person name="Hudson A.O."/>
        </authorList>
    </citation>
    <scope>NUCLEOTIDE SEQUENCE [LARGE SCALE GENOMIC DNA]</scope>
    <source>
        <strain evidence="3 4">RIT379</strain>
    </source>
</reference>